<accession>A0A8S1ZIY3</accession>
<evidence type="ECO:0000259" key="2">
    <source>
        <dbReference type="PROSITE" id="PS01031"/>
    </source>
</evidence>
<gene>
    <name evidence="3" type="ORF">AARE701A_LOCUS1605</name>
</gene>
<protein>
    <recommendedName>
        <fullName evidence="2">SHSP domain-containing protein</fullName>
    </recommendedName>
</protein>
<dbReference type="CDD" id="cd06464">
    <property type="entry name" value="ACD_sHsps-like"/>
    <property type="match status" value="1"/>
</dbReference>
<dbReference type="InterPro" id="IPR002068">
    <property type="entry name" value="A-crystallin/Hsp20_dom"/>
</dbReference>
<evidence type="ECO:0000313" key="3">
    <source>
        <dbReference type="EMBL" id="CAE5957952.1"/>
    </source>
</evidence>
<reference evidence="3" key="1">
    <citation type="submission" date="2021-01" db="EMBL/GenBank/DDBJ databases">
        <authorList>
            <person name="Bezrukov I."/>
        </authorList>
    </citation>
    <scope>NUCLEOTIDE SEQUENCE</scope>
</reference>
<organism evidence="3 4">
    <name type="scientific">Arabidopsis arenosa</name>
    <name type="common">Sand rock-cress</name>
    <name type="synonym">Cardaminopsis arenosa</name>
    <dbReference type="NCBI Taxonomy" id="38785"/>
    <lineage>
        <taxon>Eukaryota</taxon>
        <taxon>Viridiplantae</taxon>
        <taxon>Streptophyta</taxon>
        <taxon>Embryophyta</taxon>
        <taxon>Tracheophyta</taxon>
        <taxon>Spermatophyta</taxon>
        <taxon>Magnoliopsida</taxon>
        <taxon>eudicotyledons</taxon>
        <taxon>Gunneridae</taxon>
        <taxon>Pentapetalae</taxon>
        <taxon>rosids</taxon>
        <taxon>malvids</taxon>
        <taxon>Brassicales</taxon>
        <taxon>Brassicaceae</taxon>
        <taxon>Camelineae</taxon>
        <taxon>Arabidopsis</taxon>
    </lineage>
</organism>
<comment type="similarity">
    <text evidence="1">Belongs to the small heat shock protein (HSP20) family.</text>
</comment>
<dbReference type="CDD" id="cd00298">
    <property type="entry name" value="ACD_sHsps_p23-like"/>
    <property type="match status" value="1"/>
</dbReference>
<dbReference type="PROSITE" id="PS01031">
    <property type="entry name" value="SHSP"/>
    <property type="match status" value="1"/>
</dbReference>
<name>A0A8S1ZIY3_ARAAE</name>
<dbReference type="AlphaFoldDB" id="A0A8S1ZIY3"/>
<dbReference type="PANTHER" id="PTHR46991">
    <property type="entry name" value="23.5 KDA HEAT SHOCK PROTEIN, MITOCHONDRIAL"/>
    <property type="match status" value="1"/>
</dbReference>
<dbReference type="InterPro" id="IPR044656">
    <property type="entry name" value="HSP14.7/HSP23.5/HSP23.6-like"/>
</dbReference>
<dbReference type="EMBL" id="LR999451">
    <property type="protein sequence ID" value="CAE5957952.1"/>
    <property type="molecule type" value="Genomic_DNA"/>
</dbReference>
<dbReference type="Proteomes" id="UP000682877">
    <property type="component" value="Chromosome 1"/>
</dbReference>
<evidence type="ECO:0000256" key="1">
    <source>
        <dbReference type="PROSITE-ProRule" id="PRU00285"/>
    </source>
</evidence>
<dbReference type="InterPro" id="IPR008978">
    <property type="entry name" value="HSP20-like_chaperone"/>
</dbReference>
<feature type="domain" description="SHSP" evidence="2">
    <location>
        <begin position="165"/>
        <end position="259"/>
    </location>
</feature>
<sequence length="259" mass="28430">MVVPVPTSDDGFYAINNQFLADGPKGFTEFKMVENEEMFIRIDLPGVPDDGVRVTIDPTRKTVSISAKAPKEHKHDSSPRIYVTATGLVCKCCSISNFTSHMCDGVLRLLLFKRQSTSNRSSSISFLGGPDFRDDLRSYGPHKFPHASDPFDPTLTGRVLKPHPCVLQGSEMAYESKKLQNGSLYVRVDMPGVPKDRFTISVTNGRVMVTGEAPAVSHDSGGRFYSGDVAMLDTLISIPSRRIKTIAKNGVIRLIIPPV</sequence>
<evidence type="ECO:0000313" key="4">
    <source>
        <dbReference type="Proteomes" id="UP000682877"/>
    </source>
</evidence>
<dbReference type="SUPFAM" id="SSF49764">
    <property type="entry name" value="HSP20-like chaperones"/>
    <property type="match status" value="2"/>
</dbReference>
<dbReference type="InterPro" id="IPR016952">
    <property type="entry name" value="Small_heat_shock_prot_prd_pln"/>
</dbReference>
<dbReference type="PIRSF" id="PIRSF030283">
    <property type="entry name" value="Small_HSP_plant_prd"/>
    <property type="match status" value="1"/>
</dbReference>
<dbReference type="PANTHER" id="PTHR46991:SF29">
    <property type="entry name" value="HEAT SHOCK PROTEIN HSP20_ALPHA CRYSTALLIN FAMILY PROTEIN"/>
    <property type="match status" value="1"/>
</dbReference>
<proteinExistence type="inferred from homology"/>
<keyword evidence="4" id="KW-1185">Reference proteome</keyword>